<evidence type="ECO:0000313" key="3">
    <source>
        <dbReference type="Proteomes" id="UP000823674"/>
    </source>
</evidence>
<organism evidence="2 3">
    <name type="scientific">Brassica rapa subsp. trilocularis</name>
    <dbReference type="NCBI Taxonomy" id="1813537"/>
    <lineage>
        <taxon>Eukaryota</taxon>
        <taxon>Viridiplantae</taxon>
        <taxon>Streptophyta</taxon>
        <taxon>Embryophyta</taxon>
        <taxon>Tracheophyta</taxon>
        <taxon>Spermatophyta</taxon>
        <taxon>Magnoliopsida</taxon>
        <taxon>eudicotyledons</taxon>
        <taxon>Gunneridae</taxon>
        <taxon>Pentapetalae</taxon>
        <taxon>rosids</taxon>
        <taxon>malvids</taxon>
        <taxon>Brassicales</taxon>
        <taxon>Brassicaceae</taxon>
        <taxon>Brassiceae</taxon>
        <taxon>Brassica</taxon>
    </lineage>
</organism>
<gene>
    <name evidence="2" type="primary">A02g505930.1_BraROA</name>
    <name evidence="2" type="ORF">IGI04_006830</name>
</gene>
<reference evidence="2 3" key="1">
    <citation type="submission" date="2021-03" db="EMBL/GenBank/DDBJ databases">
        <authorList>
            <person name="King G.J."/>
            <person name="Bancroft I."/>
            <person name="Baten A."/>
            <person name="Bloomfield J."/>
            <person name="Borpatragohain P."/>
            <person name="He Z."/>
            <person name="Irish N."/>
            <person name="Irwin J."/>
            <person name="Liu K."/>
            <person name="Mauleon R.P."/>
            <person name="Moore J."/>
            <person name="Morris R."/>
            <person name="Ostergaard L."/>
            <person name="Wang B."/>
            <person name="Wells R."/>
        </authorList>
    </citation>
    <scope>NUCLEOTIDE SEQUENCE [LARGE SCALE GENOMIC DNA]</scope>
    <source>
        <strain evidence="2">R-o-18</strain>
        <tissue evidence="2">Leaf</tissue>
    </source>
</reference>
<accession>A0ABQ7NK47</accession>
<keyword evidence="1" id="KW-1133">Transmembrane helix</keyword>
<keyword evidence="1" id="KW-0472">Membrane</keyword>
<sequence length="207" mass="23649">MPIKDMYDATSLQLCRSSMSLLLPFYVFLTSPVLICNFGLHICLLYINQSKKITSRIKNGCSKEMSDTDKKTPFNGYKGFGYSRRSVYGFWNLSSATTCTIFKQKSSHSVFARNGQAGGRNYLQNYCMDELCASSSIIRYVQIAFKVLYIVLCFGDDSSRATEIRVWVLQRNHTRSAMVMGCCLRMNHTCIVVAQNNIVLEWFMYLS</sequence>
<proteinExistence type="predicted"/>
<comment type="caution">
    <text evidence="2">The sequence shown here is derived from an EMBL/GenBank/DDBJ whole genome shotgun (WGS) entry which is preliminary data.</text>
</comment>
<feature type="transmembrane region" description="Helical" evidence="1">
    <location>
        <begin position="25"/>
        <end position="47"/>
    </location>
</feature>
<dbReference type="Proteomes" id="UP000823674">
    <property type="component" value="Chromosome A02"/>
</dbReference>
<keyword evidence="1" id="KW-0812">Transmembrane</keyword>
<keyword evidence="3" id="KW-1185">Reference proteome</keyword>
<feature type="non-terminal residue" evidence="2">
    <location>
        <position position="207"/>
    </location>
</feature>
<evidence type="ECO:0000256" key="1">
    <source>
        <dbReference type="SAM" id="Phobius"/>
    </source>
</evidence>
<name>A0ABQ7NK47_BRACM</name>
<protein>
    <submittedName>
        <fullName evidence="2">Uncharacterized protein</fullName>
    </submittedName>
</protein>
<evidence type="ECO:0000313" key="2">
    <source>
        <dbReference type="EMBL" id="KAG5410511.1"/>
    </source>
</evidence>
<dbReference type="EMBL" id="JADBGQ010000002">
    <property type="protein sequence ID" value="KAG5410511.1"/>
    <property type="molecule type" value="Genomic_DNA"/>
</dbReference>